<dbReference type="EMBL" id="QLIN01000002">
    <property type="protein sequence ID" value="RAI71931.1"/>
    <property type="molecule type" value="Genomic_DNA"/>
</dbReference>
<evidence type="ECO:0000313" key="2">
    <source>
        <dbReference type="Proteomes" id="UP000249493"/>
    </source>
</evidence>
<sequence>MLYKYLPPERVDVIENCRIRFTQLLSLNDPFEHCLLIGKHEYTLSEKESSDVTKFVSLSRNNSNLLMWSHYADSHKGFCIGFTKNDDYFKQALSVRYRRFRSSLNGVDLNVTNVVNVTKQIALEKAIDWAYEEEERLFIDDVKLDALKCGTDVWGRDILLNSFPRQSLSAIYLGLRASPELELAIAQAVMQHELNIQIFKARRSPSEFGLSFEDMSGKYFNGR</sequence>
<dbReference type="AlphaFoldDB" id="A0A327N9N6"/>
<evidence type="ECO:0000313" key="1">
    <source>
        <dbReference type="EMBL" id="RAI71931.1"/>
    </source>
</evidence>
<comment type="caution">
    <text evidence="1">The sequence shown here is derived from an EMBL/GenBank/DDBJ whole genome shotgun (WGS) entry which is preliminary data.</text>
</comment>
<name>A0A327N9N6_PSEFL</name>
<organism evidence="1 2">
    <name type="scientific">Pseudomonas fluorescens</name>
    <dbReference type="NCBI Taxonomy" id="294"/>
    <lineage>
        <taxon>Bacteria</taxon>
        <taxon>Pseudomonadati</taxon>
        <taxon>Pseudomonadota</taxon>
        <taxon>Gammaproteobacteria</taxon>
        <taxon>Pseudomonadales</taxon>
        <taxon>Pseudomonadaceae</taxon>
        <taxon>Pseudomonas</taxon>
    </lineage>
</organism>
<accession>A0A327N9N6</accession>
<protein>
    <recommendedName>
        <fullName evidence="3">DUF2971 domain-containing protein</fullName>
    </recommendedName>
</protein>
<dbReference type="RefSeq" id="WP_111281941.1">
    <property type="nucleotide sequence ID" value="NZ_QLIN01000002.1"/>
</dbReference>
<gene>
    <name evidence="1" type="ORF">DOZ80_08860</name>
</gene>
<dbReference type="Pfam" id="PF11185">
    <property type="entry name" value="DUF2971"/>
    <property type="match status" value="1"/>
</dbReference>
<evidence type="ECO:0008006" key="3">
    <source>
        <dbReference type="Google" id="ProtNLM"/>
    </source>
</evidence>
<dbReference type="Proteomes" id="UP000249493">
    <property type="component" value="Unassembled WGS sequence"/>
</dbReference>
<dbReference type="InterPro" id="IPR021352">
    <property type="entry name" value="DUF2971"/>
</dbReference>
<proteinExistence type="predicted"/>
<reference evidence="1 2" key="1">
    <citation type="submission" date="2018-06" db="EMBL/GenBank/DDBJ databases">
        <authorList>
            <person name="Zhirakovskaya E."/>
        </authorList>
    </citation>
    <scope>NUCLEOTIDE SEQUENCE [LARGE SCALE GENOMIC DNA]</scope>
    <source>
        <strain evidence="1 2">LY3</strain>
    </source>
</reference>